<dbReference type="EMBL" id="JAAMPC010000004">
    <property type="protein sequence ID" value="KAG2317490.1"/>
    <property type="molecule type" value="Genomic_DNA"/>
</dbReference>
<name>A0A8X7VVB3_BRACI</name>
<gene>
    <name evidence="1" type="ORF">Bca52824_020612</name>
</gene>
<dbReference type="Proteomes" id="UP000886595">
    <property type="component" value="Unassembled WGS sequence"/>
</dbReference>
<organism evidence="1 2">
    <name type="scientific">Brassica carinata</name>
    <name type="common">Ethiopian mustard</name>
    <name type="synonym">Abyssinian cabbage</name>
    <dbReference type="NCBI Taxonomy" id="52824"/>
    <lineage>
        <taxon>Eukaryota</taxon>
        <taxon>Viridiplantae</taxon>
        <taxon>Streptophyta</taxon>
        <taxon>Embryophyta</taxon>
        <taxon>Tracheophyta</taxon>
        <taxon>Spermatophyta</taxon>
        <taxon>Magnoliopsida</taxon>
        <taxon>eudicotyledons</taxon>
        <taxon>Gunneridae</taxon>
        <taxon>Pentapetalae</taxon>
        <taxon>rosids</taxon>
        <taxon>malvids</taxon>
        <taxon>Brassicales</taxon>
        <taxon>Brassicaceae</taxon>
        <taxon>Brassiceae</taxon>
        <taxon>Brassica</taxon>
    </lineage>
</organism>
<keyword evidence="2" id="KW-1185">Reference proteome</keyword>
<reference evidence="1 2" key="1">
    <citation type="submission" date="2020-02" db="EMBL/GenBank/DDBJ databases">
        <authorList>
            <person name="Ma Q."/>
            <person name="Huang Y."/>
            <person name="Song X."/>
            <person name="Pei D."/>
        </authorList>
    </citation>
    <scope>NUCLEOTIDE SEQUENCE [LARGE SCALE GENOMIC DNA]</scope>
    <source>
        <strain evidence="1">Sxm20200214</strain>
        <tissue evidence="1">Leaf</tissue>
    </source>
</reference>
<sequence length="81" mass="9363">MLQGGCKNDFLGLEFEPPGLLFLVVFKLRERAEPALKAIQVKRTMRNLDKRPSFKRMPSLSFVNVFKETSASQFTLFSRRP</sequence>
<comment type="caution">
    <text evidence="1">The sequence shown here is derived from an EMBL/GenBank/DDBJ whole genome shotgun (WGS) entry which is preliminary data.</text>
</comment>
<protein>
    <submittedName>
        <fullName evidence="1">Uncharacterized protein</fullName>
    </submittedName>
</protein>
<evidence type="ECO:0000313" key="2">
    <source>
        <dbReference type="Proteomes" id="UP000886595"/>
    </source>
</evidence>
<evidence type="ECO:0000313" key="1">
    <source>
        <dbReference type="EMBL" id="KAG2317490.1"/>
    </source>
</evidence>
<dbReference type="AlphaFoldDB" id="A0A8X7VVB3"/>
<accession>A0A8X7VVB3</accession>
<proteinExistence type="predicted"/>